<dbReference type="Proteomes" id="UP000095283">
    <property type="component" value="Unplaced"/>
</dbReference>
<dbReference type="GO" id="GO:0015074">
    <property type="term" value="P:DNA integration"/>
    <property type="evidence" value="ECO:0007669"/>
    <property type="project" value="InterPro"/>
</dbReference>
<dbReference type="InterPro" id="IPR002492">
    <property type="entry name" value="Transposase_Tc1-like"/>
</dbReference>
<dbReference type="SUPFAM" id="SSF46689">
    <property type="entry name" value="Homeodomain-like"/>
    <property type="match status" value="2"/>
</dbReference>
<dbReference type="InterPro" id="IPR038717">
    <property type="entry name" value="Tc1-like_DDE_dom"/>
</dbReference>
<dbReference type="GO" id="GO:0003677">
    <property type="term" value="F:DNA binding"/>
    <property type="evidence" value="ECO:0007669"/>
    <property type="project" value="UniProtKB-KW"/>
</dbReference>
<dbReference type="InterPro" id="IPR001356">
    <property type="entry name" value="HD"/>
</dbReference>
<evidence type="ECO:0000259" key="5">
    <source>
        <dbReference type="Pfam" id="PF13358"/>
    </source>
</evidence>
<dbReference type="GO" id="GO:0006313">
    <property type="term" value="P:DNA transposition"/>
    <property type="evidence" value="ECO:0007669"/>
    <property type="project" value="InterPro"/>
</dbReference>
<proteinExistence type="predicted"/>
<dbReference type="PANTHER" id="PTHR23022:SF135">
    <property type="entry name" value="SI:DKEY-77F5.3"/>
    <property type="match status" value="1"/>
</dbReference>
<organism evidence="6 7">
    <name type="scientific">Heterorhabditis bacteriophora</name>
    <name type="common">Entomopathogenic nematode worm</name>
    <dbReference type="NCBI Taxonomy" id="37862"/>
    <lineage>
        <taxon>Eukaryota</taxon>
        <taxon>Metazoa</taxon>
        <taxon>Ecdysozoa</taxon>
        <taxon>Nematoda</taxon>
        <taxon>Chromadorea</taxon>
        <taxon>Rhabditida</taxon>
        <taxon>Rhabditina</taxon>
        <taxon>Rhabditomorpha</taxon>
        <taxon>Strongyloidea</taxon>
        <taxon>Heterorhabditidae</taxon>
        <taxon>Heterorhabditis</taxon>
    </lineage>
</organism>
<evidence type="ECO:0000256" key="1">
    <source>
        <dbReference type="ARBA" id="ARBA00004123"/>
    </source>
</evidence>
<feature type="domain" description="Transposase Tc1-like" evidence="4">
    <location>
        <begin position="266"/>
        <end position="336"/>
    </location>
</feature>
<accession>A0A1I7XK39</accession>
<dbReference type="Gene3D" id="1.10.10.60">
    <property type="entry name" value="Homeodomain-like"/>
    <property type="match status" value="2"/>
</dbReference>
<evidence type="ECO:0000256" key="2">
    <source>
        <dbReference type="RuleBase" id="RU000682"/>
    </source>
</evidence>
<dbReference type="AlphaFoldDB" id="A0A1I7XK39"/>
<dbReference type="InterPro" id="IPR052338">
    <property type="entry name" value="Transposase_5"/>
</dbReference>
<evidence type="ECO:0000313" key="6">
    <source>
        <dbReference type="Proteomes" id="UP000095283"/>
    </source>
</evidence>
<keyword evidence="2" id="KW-0539">Nucleus</keyword>
<keyword evidence="6" id="KW-1185">Reference proteome</keyword>
<dbReference type="GO" id="GO:0005634">
    <property type="term" value="C:nucleus"/>
    <property type="evidence" value="ECO:0007669"/>
    <property type="project" value="UniProtKB-SubCell"/>
</dbReference>
<dbReference type="CDD" id="cd00086">
    <property type="entry name" value="homeodomain"/>
    <property type="match status" value="1"/>
</dbReference>
<dbReference type="PANTHER" id="PTHR23022">
    <property type="entry name" value="TRANSPOSABLE ELEMENT-RELATED"/>
    <property type="match status" value="1"/>
</dbReference>
<name>A0A1I7XK39_HETBA</name>
<dbReference type="Gene3D" id="3.30.420.10">
    <property type="entry name" value="Ribonuclease H-like superfamily/Ribonuclease H"/>
    <property type="match status" value="1"/>
</dbReference>
<feature type="domain" description="Homeobox" evidence="3">
    <location>
        <begin position="120"/>
        <end position="162"/>
    </location>
</feature>
<evidence type="ECO:0000313" key="7">
    <source>
        <dbReference type="WBParaSite" id="Hba_18080"/>
    </source>
</evidence>
<evidence type="ECO:0000259" key="3">
    <source>
        <dbReference type="Pfam" id="PF00046"/>
    </source>
</evidence>
<feature type="domain" description="Tc1-like transposase DDE" evidence="5">
    <location>
        <begin position="346"/>
        <end position="497"/>
    </location>
</feature>
<protein>
    <submittedName>
        <fullName evidence="7">Transposase</fullName>
    </submittedName>
</protein>
<dbReference type="Pfam" id="PF01498">
    <property type="entry name" value="HTH_Tnp_Tc3_2"/>
    <property type="match status" value="1"/>
</dbReference>
<dbReference type="Pfam" id="PF00046">
    <property type="entry name" value="Homeodomain"/>
    <property type="match status" value="1"/>
</dbReference>
<evidence type="ECO:0000259" key="4">
    <source>
        <dbReference type="Pfam" id="PF01498"/>
    </source>
</evidence>
<keyword evidence="2" id="KW-0238">DNA-binding</keyword>
<dbReference type="InterPro" id="IPR036397">
    <property type="entry name" value="RNaseH_sf"/>
</dbReference>
<reference evidence="7" key="1">
    <citation type="submission" date="2016-11" db="UniProtKB">
        <authorList>
            <consortium name="WormBaseParasite"/>
        </authorList>
    </citation>
    <scope>IDENTIFICATION</scope>
</reference>
<sequence length="537" mass="61937">MDSKPVTYPLTYSTPNEVAWIHSQMPSYCGYSVPSSQYPNYSVYPTVGGRNSGVGTPDVDSKPVTHPLTYSTPSEVAWIHSQMPSYCGYSLPNSQYPNYSLYQTLGGRNSAAGAPVNGYKKKRVLFAKHQLDMLKQRFTACNTIRQEERERLALNLGLTPEQKTFHYIQMMPKRDIKPDWEDLGWAWGKRSKQEIQMSKGMNITPNQRAMIKVLLDQNLSQVQIAKKLKLSRCAIQNAIKHINKFGMLENAPRTPRKRSTTEKINRIIRRLREDNRRLIARDIHNEVKAYPECSLSVRSIRRRLVEAGLNGRIAREKPLVSLKNRKARVAFAREHLTWSTVDWTKVVFSDELKFNRFESDGKKYVRRRPGEEFMPKCTIPTIKHGGGSVMVWAAFNRNGPGPLHIVEGIMNSTSYVRILENNLLPYVRSQRLGRNCIFQQDNDPKHSSNITKRWLHQKKITKMEWPSQSPDLNPIEHLWNDVEKEVQRQKPSNIRELEAVIKKAWAQISVQRCANLIDSMPRRCAAVIKNFGYPTKY</sequence>
<dbReference type="InterPro" id="IPR009057">
    <property type="entry name" value="Homeodomain-like_sf"/>
</dbReference>
<keyword evidence="2" id="KW-0371">Homeobox</keyword>
<dbReference type="Pfam" id="PF13358">
    <property type="entry name" value="DDE_3"/>
    <property type="match status" value="1"/>
</dbReference>
<dbReference type="WBParaSite" id="Hba_18080">
    <property type="protein sequence ID" value="Hba_18080"/>
    <property type="gene ID" value="Hba_18080"/>
</dbReference>
<comment type="subcellular location">
    <subcellularLocation>
        <location evidence="1 2">Nucleus</location>
    </subcellularLocation>
</comment>